<dbReference type="EMBL" id="OX597817">
    <property type="protein sequence ID" value="CAI9722226.1"/>
    <property type="molecule type" value="Genomic_DNA"/>
</dbReference>
<dbReference type="GO" id="GO:0004047">
    <property type="term" value="F:aminomethyltransferase activity"/>
    <property type="evidence" value="ECO:0007669"/>
    <property type="project" value="UniProtKB-EC"/>
</dbReference>
<comment type="subcellular location">
    <subcellularLocation>
        <location evidence="2 11">Mitochondrion</location>
    </subcellularLocation>
</comment>
<dbReference type="InterPro" id="IPR006223">
    <property type="entry name" value="GcvT"/>
</dbReference>
<protein>
    <recommendedName>
        <fullName evidence="11">Aminomethyltransferase</fullName>
        <ecNumber evidence="11">2.1.2.10</ecNumber>
    </recommendedName>
    <alternativeName>
        <fullName evidence="11">Glycine cleavage system T protein</fullName>
    </alternativeName>
</protein>
<evidence type="ECO:0000256" key="5">
    <source>
        <dbReference type="ARBA" id="ARBA00022576"/>
    </source>
</evidence>
<dbReference type="InterPro" id="IPR013977">
    <property type="entry name" value="GcvT_C"/>
</dbReference>
<feature type="binding site" evidence="10">
    <location>
        <position position="301"/>
    </location>
    <ligand>
        <name>substrate</name>
    </ligand>
</feature>
<dbReference type="PANTHER" id="PTHR43757:SF16">
    <property type="entry name" value="AMINOMETHYLTRANSFERASE, MITOCHONDRIAL"/>
    <property type="match status" value="1"/>
</dbReference>
<comment type="subunit">
    <text evidence="4 11">The glycine cleavage system is composed of four proteins: P, T, L and H.</text>
</comment>
<keyword evidence="15" id="KW-1185">Reference proteome</keyword>
<evidence type="ECO:0000256" key="7">
    <source>
        <dbReference type="ARBA" id="ARBA00022946"/>
    </source>
</evidence>
<evidence type="ECO:0000313" key="15">
    <source>
        <dbReference type="Proteomes" id="UP001162480"/>
    </source>
</evidence>
<dbReference type="SUPFAM" id="SSF101790">
    <property type="entry name" value="Aminomethyltransferase beta-barrel domain"/>
    <property type="match status" value="1"/>
</dbReference>
<dbReference type="Gene3D" id="2.40.30.110">
    <property type="entry name" value="Aminomethyltransferase beta-barrel domains"/>
    <property type="match status" value="1"/>
</dbReference>
<dbReference type="InterPro" id="IPR027266">
    <property type="entry name" value="TrmE/GcvT-like"/>
</dbReference>
<reference evidence="14" key="1">
    <citation type="submission" date="2023-08" db="EMBL/GenBank/DDBJ databases">
        <authorList>
            <person name="Alioto T."/>
            <person name="Alioto T."/>
            <person name="Gomez Garrido J."/>
        </authorList>
    </citation>
    <scope>NUCLEOTIDE SEQUENCE</scope>
</reference>
<dbReference type="PANTHER" id="PTHR43757">
    <property type="entry name" value="AMINOMETHYLTRANSFERASE"/>
    <property type="match status" value="1"/>
</dbReference>
<dbReference type="Gene3D" id="4.10.1250.10">
    <property type="entry name" value="Aminomethyltransferase fragment"/>
    <property type="match status" value="1"/>
</dbReference>
<dbReference type="GO" id="GO:0006546">
    <property type="term" value="P:glycine catabolic process"/>
    <property type="evidence" value="ECO:0007669"/>
    <property type="project" value="InterPro"/>
</dbReference>
<keyword evidence="7 11" id="KW-0809">Transit peptide</keyword>
<evidence type="ECO:0000256" key="10">
    <source>
        <dbReference type="PIRSR" id="PIRSR006487-1"/>
    </source>
</evidence>
<dbReference type="NCBIfam" id="TIGR00528">
    <property type="entry name" value="gcvT"/>
    <property type="match status" value="1"/>
</dbReference>
<evidence type="ECO:0000256" key="4">
    <source>
        <dbReference type="ARBA" id="ARBA00011690"/>
    </source>
</evidence>
<feature type="domain" description="GCVT N-terminal" evidence="12">
    <location>
        <begin position="107"/>
        <end position="364"/>
    </location>
</feature>
<dbReference type="NCBIfam" id="NF001567">
    <property type="entry name" value="PRK00389.1"/>
    <property type="match status" value="1"/>
</dbReference>
<evidence type="ECO:0000256" key="1">
    <source>
        <dbReference type="ARBA" id="ARBA00003631"/>
    </source>
</evidence>
<dbReference type="FunFam" id="3.30.1360.120:FF:000014">
    <property type="entry name" value="Aminomethyltransferase"/>
    <property type="match status" value="1"/>
</dbReference>
<sequence length="476" mass="52998">MRERERERERRNEREQTKSFFESVTTNRLGQCQGSDKINFAHLPKSLESCYSPVSFTTSNNTNMTLSHIVFSGISLGTRLGTRSQLLLLNCSKRLYSSTENLRKTYLYDYHVEKGGRMVPFGGWSMPVQYKDGIRDSHHHVRNHAGIFDVSHMMQTKIHGKDRVAFMESLTLANVKILKPGVGCLTVFTNEKGGINDDLIVTNTSEGYLYVVSNAACDHKDFANMEKKCTEFHSKGLDVTLERLTDSLIAVQGPSAAKVLQPGLTFELADLPFMRSILTSVFGIPNCRVTRCGYTGEDGVEISVTCEKVIELLENLLNSNIDEVRLAGLGARDTLRLEAGLCLYGNDMDETTTPIEASLGWLLGKRRRQLADFPGASHILKHLKNPPQRQRVGFTSTGPSPRHGSDIYDESGKNVIGIVTSGCPSPTLKKNIAMGYVKPEYTAVGTNVVFDIRKKMIPGQVAKMPFVPTNYYVVKK</sequence>
<dbReference type="Gene3D" id="3.30.70.1400">
    <property type="entry name" value="Aminomethyltransferase beta-barrel domains"/>
    <property type="match status" value="1"/>
</dbReference>
<accession>A0AA36F1J6</accession>
<comment type="similarity">
    <text evidence="3 11">Belongs to the GcvT family.</text>
</comment>
<evidence type="ECO:0000259" key="12">
    <source>
        <dbReference type="Pfam" id="PF01571"/>
    </source>
</evidence>
<dbReference type="AlphaFoldDB" id="A0AA36F1J6"/>
<dbReference type="GO" id="GO:0005739">
    <property type="term" value="C:mitochondrion"/>
    <property type="evidence" value="ECO:0007669"/>
    <property type="project" value="UniProtKB-SubCell"/>
</dbReference>
<dbReference type="PIRSF" id="PIRSF006487">
    <property type="entry name" value="GcvT"/>
    <property type="match status" value="1"/>
</dbReference>
<evidence type="ECO:0000256" key="3">
    <source>
        <dbReference type="ARBA" id="ARBA00008609"/>
    </source>
</evidence>
<keyword evidence="8 11" id="KW-0496">Mitochondrion</keyword>
<dbReference type="Pfam" id="PF08669">
    <property type="entry name" value="GCV_T_C"/>
    <property type="match status" value="1"/>
</dbReference>
<keyword evidence="5 11" id="KW-0032">Aminotransferase</keyword>
<comment type="function">
    <text evidence="1 11">The glycine cleavage system catalyzes the degradation of glycine.</text>
</comment>
<dbReference type="InterPro" id="IPR028896">
    <property type="entry name" value="GcvT/YgfZ/DmdA"/>
</dbReference>
<keyword evidence="6 11" id="KW-0808">Transferase</keyword>
<dbReference type="GO" id="GO:0008483">
    <property type="term" value="F:transaminase activity"/>
    <property type="evidence" value="ECO:0007669"/>
    <property type="project" value="UniProtKB-KW"/>
</dbReference>
<dbReference type="Gene3D" id="3.30.1360.120">
    <property type="entry name" value="Probable tRNA modification gtpase trme, domain 1"/>
    <property type="match status" value="1"/>
</dbReference>
<evidence type="ECO:0000256" key="11">
    <source>
        <dbReference type="RuleBase" id="RU003981"/>
    </source>
</evidence>
<dbReference type="Pfam" id="PF01571">
    <property type="entry name" value="GCV_T"/>
    <property type="match status" value="1"/>
</dbReference>
<evidence type="ECO:0000256" key="9">
    <source>
        <dbReference type="ARBA" id="ARBA00047665"/>
    </source>
</evidence>
<dbReference type="FunFam" id="4.10.1250.10:FF:000002">
    <property type="entry name" value="Aminomethyltransferase"/>
    <property type="match status" value="1"/>
</dbReference>
<evidence type="ECO:0000313" key="14">
    <source>
        <dbReference type="EMBL" id="CAI9722226.1"/>
    </source>
</evidence>
<evidence type="ECO:0000259" key="13">
    <source>
        <dbReference type="Pfam" id="PF08669"/>
    </source>
</evidence>
<dbReference type="InterPro" id="IPR029043">
    <property type="entry name" value="GcvT/YgfZ_C"/>
</dbReference>
<dbReference type="FunFam" id="3.30.70.1400:FF:000001">
    <property type="entry name" value="Aminomethyltransferase"/>
    <property type="match status" value="1"/>
</dbReference>
<dbReference type="SUPFAM" id="SSF103025">
    <property type="entry name" value="Folate-binding domain"/>
    <property type="match status" value="1"/>
</dbReference>
<proteinExistence type="inferred from homology"/>
<dbReference type="FunFam" id="2.40.30.110:FF:000002">
    <property type="entry name" value="Aminomethyltransferase"/>
    <property type="match status" value="1"/>
</dbReference>
<organism evidence="14 15">
    <name type="scientific">Octopus vulgaris</name>
    <name type="common">Common octopus</name>
    <dbReference type="NCBI Taxonomy" id="6645"/>
    <lineage>
        <taxon>Eukaryota</taxon>
        <taxon>Metazoa</taxon>
        <taxon>Spiralia</taxon>
        <taxon>Lophotrochozoa</taxon>
        <taxon>Mollusca</taxon>
        <taxon>Cephalopoda</taxon>
        <taxon>Coleoidea</taxon>
        <taxon>Octopodiformes</taxon>
        <taxon>Octopoda</taxon>
        <taxon>Incirrata</taxon>
        <taxon>Octopodidae</taxon>
        <taxon>Octopus</taxon>
    </lineage>
</organism>
<feature type="domain" description="Aminomethyltransferase C-terminal" evidence="13">
    <location>
        <begin position="389"/>
        <end position="467"/>
    </location>
</feature>
<name>A0AA36F1J6_OCTVU</name>
<dbReference type="Proteomes" id="UP001162480">
    <property type="component" value="Chromosome 4"/>
</dbReference>
<dbReference type="InterPro" id="IPR006222">
    <property type="entry name" value="GCVT_N"/>
</dbReference>
<dbReference type="GO" id="GO:0005960">
    <property type="term" value="C:glycine cleavage complex"/>
    <property type="evidence" value="ECO:0007669"/>
    <property type="project" value="InterPro"/>
</dbReference>
<evidence type="ECO:0000256" key="8">
    <source>
        <dbReference type="ARBA" id="ARBA00023128"/>
    </source>
</evidence>
<comment type="catalytic activity">
    <reaction evidence="9 11">
        <text>N(6)-[(R)-S(8)-aminomethyldihydrolipoyl]-L-lysyl-[protein] + (6S)-5,6,7,8-tetrahydrofolate = N(6)-[(R)-dihydrolipoyl]-L-lysyl-[protein] + (6R)-5,10-methylene-5,6,7,8-tetrahydrofolate + NH4(+)</text>
        <dbReference type="Rhea" id="RHEA:16945"/>
        <dbReference type="Rhea" id="RHEA-COMP:10475"/>
        <dbReference type="Rhea" id="RHEA-COMP:10492"/>
        <dbReference type="ChEBI" id="CHEBI:15636"/>
        <dbReference type="ChEBI" id="CHEBI:28938"/>
        <dbReference type="ChEBI" id="CHEBI:57453"/>
        <dbReference type="ChEBI" id="CHEBI:83100"/>
        <dbReference type="ChEBI" id="CHEBI:83143"/>
        <dbReference type="EC" id="2.1.2.10"/>
    </reaction>
</comment>
<gene>
    <name evidence="14" type="ORF">OCTVUL_1B009907</name>
</gene>
<evidence type="ECO:0000256" key="2">
    <source>
        <dbReference type="ARBA" id="ARBA00004173"/>
    </source>
</evidence>
<dbReference type="EC" id="2.1.2.10" evidence="11"/>
<evidence type="ECO:0000256" key="6">
    <source>
        <dbReference type="ARBA" id="ARBA00022679"/>
    </source>
</evidence>